<dbReference type="Proteomes" id="UP000002571">
    <property type="component" value="Chromosome 1"/>
</dbReference>
<name>A0ACA6QLT6_VIBAE</name>
<sequence>MGADMLITSPKQLGIYLRDVRRTQGRNQTKVGDIVGLKQTTVSKLERDPASSSIESLMRLLSSLDLELHIQDKALSRQEAKLREPDDW</sequence>
<reference evidence="1" key="1">
    <citation type="submission" date="2009-10" db="EMBL/GenBank/DDBJ databases">
        <authorList>
            <consortium name="Los Alamos National Laboratory (LANL)"/>
            <consortium name="National Microbial Pathogen Data Resource (NMPDR)"/>
            <person name="Munk A.C."/>
            <person name="Tapia R."/>
            <person name="Green L."/>
            <person name="Rogers Y."/>
            <person name="Detter J.C."/>
            <person name="Bruce D."/>
            <person name="Brettin T.S."/>
            <person name="Colwell R."/>
            <person name="Huq A."/>
            <person name="Grim C.J."/>
            <person name="Hasan N.A."/>
            <person name="Vonstein V."/>
            <person name="Bartels D."/>
        </authorList>
    </citation>
    <scope>NUCLEOTIDE SEQUENCE</scope>
    <source>
        <strain evidence="1">EX25</strain>
    </source>
</reference>
<evidence type="ECO:0000313" key="1">
    <source>
        <dbReference type="EMBL" id="ACY51407.1"/>
    </source>
</evidence>
<protein>
    <submittedName>
        <fullName evidence="1">Transcription regulator protein</fullName>
    </submittedName>
</protein>
<dbReference type="EMBL" id="CP001805">
    <property type="protein sequence ID" value="ACY51407.1"/>
    <property type="molecule type" value="Genomic_DNA"/>
</dbReference>
<organism evidence="1 2">
    <name type="scientific">Vibrio antiquarius (strain Ex25)</name>
    <dbReference type="NCBI Taxonomy" id="150340"/>
    <lineage>
        <taxon>Bacteria</taxon>
        <taxon>Pseudomonadati</taxon>
        <taxon>Pseudomonadota</taxon>
        <taxon>Gammaproteobacteria</taxon>
        <taxon>Vibrionales</taxon>
        <taxon>Vibrionaceae</taxon>
        <taxon>Vibrio</taxon>
        <taxon>Vibrio diabolicus subgroup</taxon>
    </lineage>
</organism>
<proteinExistence type="predicted"/>
<accession>A0ACA6QLT6</accession>
<evidence type="ECO:0000313" key="2">
    <source>
        <dbReference type="Proteomes" id="UP000002571"/>
    </source>
</evidence>
<keyword evidence="2" id="KW-1185">Reference proteome</keyword>
<gene>
    <name evidence="1" type="ordered locus">VEA_003247</name>
</gene>